<evidence type="ECO:0000313" key="6">
    <source>
        <dbReference type="Proteomes" id="UP000708576"/>
    </source>
</evidence>
<feature type="domain" description="Secretion system C-terminal sorting" evidence="3">
    <location>
        <begin position="1438"/>
        <end position="1508"/>
    </location>
</feature>
<dbReference type="EMBL" id="JAGUCO010000023">
    <property type="protein sequence ID" value="MBS2100430.1"/>
    <property type="molecule type" value="Genomic_DNA"/>
</dbReference>
<dbReference type="SUPFAM" id="SSF51126">
    <property type="entry name" value="Pectin lyase-like"/>
    <property type="match status" value="3"/>
</dbReference>
<dbReference type="PANTHER" id="PTHR43118:SF1">
    <property type="entry name" value="RHAMNOGALACTURONAN LYASE (EUROFUNG)"/>
    <property type="match status" value="1"/>
</dbReference>
<dbReference type="SUPFAM" id="SSF69318">
    <property type="entry name" value="Integrin alpha N-terminal domain"/>
    <property type="match status" value="1"/>
</dbReference>
<feature type="domain" description="Rhamnogalacturonan lyase family 11 C-terminal" evidence="4">
    <location>
        <begin position="140"/>
        <end position="591"/>
    </location>
</feature>
<evidence type="ECO:0000259" key="3">
    <source>
        <dbReference type="Pfam" id="PF18962"/>
    </source>
</evidence>
<dbReference type="Pfam" id="PF18370">
    <property type="entry name" value="RGI_lyase"/>
    <property type="match status" value="1"/>
</dbReference>
<dbReference type="InterPro" id="IPR026444">
    <property type="entry name" value="Secre_tail"/>
</dbReference>
<dbReference type="InterPro" id="IPR034641">
    <property type="entry name" value="RGL11"/>
</dbReference>
<evidence type="ECO:0000256" key="1">
    <source>
        <dbReference type="ARBA" id="ARBA00022729"/>
    </source>
</evidence>
<feature type="domain" description="Rhamnogalacturonan I lyase beta-sheet" evidence="2">
    <location>
        <begin position="23"/>
        <end position="113"/>
    </location>
</feature>
<dbReference type="Pfam" id="PF21348">
    <property type="entry name" value="RGL11_C"/>
    <property type="match status" value="1"/>
</dbReference>
<keyword evidence="6" id="KW-1185">Reference proteome</keyword>
<sequence length="1510" mass="161531">MKSRILIVFTLLIASLGVIKAQRQMEQLGRGVVVTRTGTNSALVSWRLLGTEPWNIGFDVYKIAGSGEAQKLNSSVLEQGTNFTDNALNSSVNNSYYVVPVLNGVEQEASASFTLKANTVAEPCIVVPLQGNKQIHFVWVGDLDGDGEYEYVLDRLDFGGGGCQVEAYKIDGTRLWSIDMGPNSTNMDNISPGSSTIDVGHWDGVTVYDMDGDGKAEVLLRTANGVVFGDDGVLEHSNNNVQFVSVVDGMSGAERARAEIPNNYINVGPLACSMGIGYLNGVTPSLVTFMKNRNSDGSFNRLACAWDFDGTNITLKWKTNMPFGNSYGSGSDGHQMRIIDVNGDGIDDVGQCGFVLKGEDGSLLYNLGDQGIEHGDRWFVGKLDPTRPGLQGYGIQQYNSILDYYYDATKGELIWKHTTPDGSAGDVGRGSVGDLDPTKPGYEVWQFGGLYNGPSNEYVGSTYPYPNLRIWWDGDLLSENLNDSKFEKYHYQTKSVSRLLTAWHYHSATGSARAVPMFYGDIFGDWREEVIFTSSDFSKLIIFTTPNETQHRIYTLPHNPAYRNCMTIKGYMQSHMVDYYLGADMTTPPTPPIQTADCIWKGDGQDNVWDINQSTNWNVSNTDGVFTQGSDVLFDISGNPDTTITLIGDLQPSVVKVISPVNYYFNGDGGLSGTTGIVKAGYGALSINTFNTYSGITNVEEGAVFVNDTITQTDVVVYPGAEIGGKGKISKSLTLMQGAQVSPGALGEVGTLQVGSDVVISNSVQLNFELTDDSTGVTKPSDKIIIDGNLSIEEDIALNIIEADEIIKPGEYPLIAYTGQLTGELSNIDIQGLAGKKTTLKDSINTIFLLIEGARSVENIKWSGDYGVWDLQTTQGWLLNDESVTFVANDTVLFDNTGLANSTVTIEGDLPVGGITVNVNDGDYSFTGSGNIGGTGSLEKNGNGKLTITTNNSFTGKTVVNGGTFEVNSIKEAGVNSSIGANTSIHPSQFEINDSKLKYIGSALSLTDKGLTLGGASDTIDITYTSGAFIVEGVVAGSADLVKTGVGTLTFKNNNSFVGDVFIKKGELLLGSELANVEGINGDIYFEDGTLSMAMGGYTEFTNNLIVPAEGVGTFNTDDRCNYRGSLTGSGTFNVRLNGTIDRNVFFGNWSNFTGTINITGPADTRFRIANSYGYGNATVNLGNSMGMYHGGTGTTGGDNVATTVEIGALTGPSSSRLFDERWVIGSKNIDCRYSGVIEGYSVRKVGTGSLSLSGQSTYSGGTVIDEGYLIARNIGGSATGTGRVTINSDGYLTGMGGVNGSVTVNSGGCIVPGLMDSQTLTGLSLRGNVIFRSGSKLQIEVYNSNSSCHLIRASNNLIELNGTLELIEKTDTPYQAGDEFVIVNGSNISGEFEAIIPETPGEGLVWDTSELVSAGKIKVTTATNIGNVVFSSESFKVYPNPIENIMYVQSLSGSEINKVVIQDVNGVKLKEVEINSTMGQIETADLNSGVLLLKIWVGDTIEVQKIIKK</sequence>
<evidence type="ECO:0000313" key="5">
    <source>
        <dbReference type="EMBL" id="MBS2100430.1"/>
    </source>
</evidence>
<dbReference type="Pfam" id="PF12951">
    <property type="entry name" value="PATR"/>
    <property type="match status" value="4"/>
</dbReference>
<dbReference type="NCBIfam" id="TIGR04183">
    <property type="entry name" value="Por_Secre_tail"/>
    <property type="match status" value="1"/>
</dbReference>
<organism evidence="5 6">
    <name type="scientific">Carboxylicivirga linearis</name>
    <dbReference type="NCBI Taxonomy" id="1628157"/>
    <lineage>
        <taxon>Bacteria</taxon>
        <taxon>Pseudomonadati</taxon>
        <taxon>Bacteroidota</taxon>
        <taxon>Bacteroidia</taxon>
        <taxon>Marinilabiliales</taxon>
        <taxon>Marinilabiliaceae</taxon>
        <taxon>Carboxylicivirga</taxon>
    </lineage>
</organism>
<evidence type="ECO:0000259" key="4">
    <source>
        <dbReference type="Pfam" id="PF21348"/>
    </source>
</evidence>
<dbReference type="InterPro" id="IPR013425">
    <property type="entry name" value="Autotrns_rpt"/>
</dbReference>
<proteinExistence type="predicted"/>
<accession>A0ABS5K032</accession>
<protein>
    <submittedName>
        <fullName evidence="5">Autotransporter-associated beta strand repeat-containing protein</fullName>
    </submittedName>
</protein>
<name>A0ABS5K032_9BACT</name>
<dbReference type="NCBIfam" id="TIGR02601">
    <property type="entry name" value="autotrns_rpt"/>
    <property type="match status" value="3"/>
</dbReference>
<comment type="caution">
    <text evidence="5">The sequence shown here is derived from an EMBL/GenBank/DDBJ whole genome shotgun (WGS) entry which is preliminary data.</text>
</comment>
<dbReference type="Gene3D" id="2.60.40.10">
    <property type="entry name" value="Immunoglobulins"/>
    <property type="match status" value="1"/>
</dbReference>
<dbReference type="InterPro" id="IPR041624">
    <property type="entry name" value="RGI_lyase"/>
</dbReference>
<dbReference type="RefSeq" id="WP_212218253.1">
    <property type="nucleotide sequence ID" value="NZ_JAGUCO010000023.1"/>
</dbReference>
<dbReference type="InterPro" id="IPR028994">
    <property type="entry name" value="Integrin_alpha_N"/>
</dbReference>
<gene>
    <name evidence="5" type="ORF">KEM10_19245</name>
</gene>
<dbReference type="InterPro" id="IPR049366">
    <property type="entry name" value="RGL11_C"/>
</dbReference>
<dbReference type="Pfam" id="PF18962">
    <property type="entry name" value="Por_Secre_tail"/>
    <property type="match status" value="1"/>
</dbReference>
<dbReference type="PANTHER" id="PTHR43118">
    <property type="entry name" value="RHAMNOGALACTURONAN LYASE (EUROFUNG)"/>
    <property type="match status" value="1"/>
</dbReference>
<dbReference type="InterPro" id="IPR011050">
    <property type="entry name" value="Pectin_lyase_fold/virulence"/>
</dbReference>
<reference evidence="5 6" key="1">
    <citation type="journal article" date="2015" name="Int. J. Syst. Evol. Microbiol.">
        <title>Carboxylicivirga linearis sp. nov., isolated from a sea cucumber culture pond.</title>
        <authorList>
            <person name="Wang F.Q."/>
            <person name="Zhou Y.X."/>
            <person name="Lin X.Z."/>
            <person name="Chen G.J."/>
            <person name="Du Z.J."/>
        </authorList>
    </citation>
    <scope>NUCLEOTIDE SEQUENCE [LARGE SCALE GENOMIC DNA]</scope>
    <source>
        <strain evidence="5 6">FB218</strain>
    </source>
</reference>
<dbReference type="Proteomes" id="UP000708576">
    <property type="component" value="Unassembled WGS sequence"/>
</dbReference>
<dbReference type="InterPro" id="IPR013783">
    <property type="entry name" value="Ig-like_fold"/>
</dbReference>
<keyword evidence="1" id="KW-0732">Signal</keyword>
<evidence type="ECO:0000259" key="2">
    <source>
        <dbReference type="Pfam" id="PF18370"/>
    </source>
</evidence>